<evidence type="ECO:0000313" key="5">
    <source>
        <dbReference type="Proteomes" id="UP001146120"/>
    </source>
</evidence>
<dbReference type="PANTHER" id="PTHR10126">
    <property type="entry name" value="TATA-BOX BINDING PROTEIN"/>
    <property type="match status" value="1"/>
</dbReference>
<sequence>MGSNVLGNGSLDCALDVKRLAQQVRNADYTPRAFNSLVMRFQSPRACVMLYRSGKFLIIGTKSPEESQQALDKLMDTLQKVDHTHKVLKYQVANIVGSADLRFRVRLEGLAREHSRFCTYEPELFPGLIYRMLKPKCTMLVFVSGKLVITGLKTTAEGEEALCKMFPVLVNFRILSDSSDESSDDDEDDDGDDIE</sequence>
<dbReference type="PRINTS" id="PR00686">
    <property type="entry name" value="TIFACTORIID"/>
</dbReference>
<gene>
    <name evidence="4" type="ORF">N0F65_005565</name>
</gene>
<dbReference type="SUPFAM" id="SSF55945">
    <property type="entry name" value="TATA-box binding protein-like"/>
    <property type="match status" value="2"/>
</dbReference>
<dbReference type="GO" id="GO:0006352">
    <property type="term" value="P:DNA-templated transcription initiation"/>
    <property type="evidence" value="ECO:0007669"/>
    <property type="project" value="InterPro"/>
</dbReference>
<dbReference type="EMBL" id="DAKRPA010000047">
    <property type="protein sequence ID" value="DBA01446.1"/>
    <property type="molecule type" value="Genomic_DNA"/>
</dbReference>
<dbReference type="InterPro" id="IPR000814">
    <property type="entry name" value="TBP"/>
</dbReference>
<evidence type="ECO:0000256" key="1">
    <source>
        <dbReference type="ARBA" id="ARBA00005560"/>
    </source>
</evidence>
<keyword evidence="2" id="KW-0238">DNA-binding</keyword>
<protein>
    <recommendedName>
        <fullName evidence="6">TATA-box-binding protein</fullName>
    </recommendedName>
</protein>
<reference evidence="4" key="1">
    <citation type="submission" date="2022-11" db="EMBL/GenBank/DDBJ databases">
        <authorList>
            <person name="Morgan W.R."/>
            <person name="Tartar A."/>
        </authorList>
    </citation>
    <scope>NUCLEOTIDE SEQUENCE</scope>
    <source>
        <strain evidence="4">ARSEF 373</strain>
    </source>
</reference>
<proteinExistence type="inferred from homology"/>
<evidence type="ECO:0000256" key="3">
    <source>
        <dbReference type="ARBA" id="ARBA00023163"/>
    </source>
</evidence>
<evidence type="ECO:0000313" key="4">
    <source>
        <dbReference type="EMBL" id="DBA01446.1"/>
    </source>
</evidence>
<keyword evidence="5" id="KW-1185">Reference proteome</keyword>
<name>A0AAV2Z4X9_9STRA</name>
<organism evidence="4 5">
    <name type="scientific">Lagenidium giganteum</name>
    <dbReference type="NCBI Taxonomy" id="4803"/>
    <lineage>
        <taxon>Eukaryota</taxon>
        <taxon>Sar</taxon>
        <taxon>Stramenopiles</taxon>
        <taxon>Oomycota</taxon>
        <taxon>Peronosporomycetes</taxon>
        <taxon>Pythiales</taxon>
        <taxon>Pythiaceae</taxon>
    </lineage>
</organism>
<dbReference type="InterPro" id="IPR012295">
    <property type="entry name" value="TBP_dom_sf"/>
</dbReference>
<dbReference type="Gene3D" id="3.30.310.10">
    <property type="entry name" value="TATA-Binding Protein"/>
    <property type="match status" value="2"/>
</dbReference>
<comment type="similarity">
    <text evidence="1">Belongs to the TBP family.</text>
</comment>
<evidence type="ECO:0000256" key="2">
    <source>
        <dbReference type="ARBA" id="ARBA00023125"/>
    </source>
</evidence>
<comment type="caution">
    <text evidence="4">The sequence shown here is derived from an EMBL/GenBank/DDBJ whole genome shotgun (WGS) entry which is preliminary data.</text>
</comment>
<dbReference type="InterPro" id="IPR030491">
    <property type="entry name" value="TBP_CS"/>
</dbReference>
<dbReference type="AlphaFoldDB" id="A0AAV2Z4X9"/>
<accession>A0AAV2Z4X9</accession>
<evidence type="ECO:0008006" key="6">
    <source>
        <dbReference type="Google" id="ProtNLM"/>
    </source>
</evidence>
<dbReference type="PROSITE" id="PS00351">
    <property type="entry name" value="TFIID"/>
    <property type="match status" value="1"/>
</dbReference>
<reference evidence="4" key="2">
    <citation type="journal article" date="2023" name="Microbiol Resour">
        <title>Decontamination and Annotation of the Draft Genome Sequence of the Oomycete Lagenidium giganteum ARSEF 373.</title>
        <authorList>
            <person name="Morgan W.R."/>
            <person name="Tartar A."/>
        </authorList>
    </citation>
    <scope>NUCLEOTIDE SEQUENCE</scope>
    <source>
        <strain evidence="4">ARSEF 373</strain>
    </source>
</reference>
<dbReference type="CDD" id="cd00652">
    <property type="entry name" value="TBP_TLF"/>
    <property type="match status" value="1"/>
</dbReference>
<dbReference type="Proteomes" id="UP001146120">
    <property type="component" value="Unassembled WGS sequence"/>
</dbReference>
<keyword evidence="3" id="KW-0804">Transcription</keyword>
<dbReference type="GO" id="GO:0003677">
    <property type="term" value="F:DNA binding"/>
    <property type="evidence" value="ECO:0007669"/>
    <property type="project" value="UniProtKB-KW"/>
</dbReference>
<dbReference type="Pfam" id="PF00352">
    <property type="entry name" value="TBP"/>
    <property type="match status" value="2"/>
</dbReference>